<feature type="transmembrane region" description="Helical" evidence="7">
    <location>
        <begin position="306"/>
        <end position="324"/>
    </location>
</feature>
<feature type="transmembrane region" description="Helical" evidence="7">
    <location>
        <begin position="46"/>
        <end position="68"/>
    </location>
</feature>
<feature type="transmembrane region" description="Helical" evidence="7">
    <location>
        <begin position="148"/>
        <end position="166"/>
    </location>
</feature>
<evidence type="ECO:0000256" key="3">
    <source>
        <dbReference type="ARBA" id="ARBA00022475"/>
    </source>
</evidence>
<accession>E3CZN6</accession>
<reference evidence="8 9" key="1">
    <citation type="journal article" date="2010" name="Stand. Genomic Sci.">
        <title>Non-contiguous finished genome sequence of Aminomonas paucivorans type strain (GLU-3).</title>
        <authorList>
            <person name="Pitluck S."/>
            <person name="Yasawong M."/>
            <person name="Held B."/>
            <person name="Lapidus A."/>
            <person name="Nolan M."/>
            <person name="Copeland A."/>
            <person name="Lucas S."/>
            <person name="Del Rio T.G."/>
            <person name="Tice H."/>
            <person name="Cheng J.F."/>
            <person name="Chertkov O."/>
            <person name="Goodwin L."/>
            <person name="Tapia R."/>
            <person name="Han C."/>
            <person name="Liolios K."/>
            <person name="Ivanova N."/>
            <person name="Mavromatis K."/>
            <person name="Ovchinnikova G."/>
            <person name="Pati A."/>
            <person name="Chen A."/>
            <person name="Palaniappan K."/>
            <person name="Land M."/>
            <person name="Hauser L."/>
            <person name="Chang Y.J."/>
            <person name="Jeffries C.D."/>
            <person name="Pukall R."/>
            <person name="Spring S."/>
            <person name="Rohde M."/>
            <person name="Sikorski J."/>
            <person name="Goker M."/>
            <person name="Woyke T."/>
            <person name="Bristow J."/>
            <person name="Eisen J.A."/>
            <person name="Markowitz V."/>
            <person name="Hugenholtz P."/>
            <person name="Kyrpides N.C."/>
            <person name="Klenk H.P."/>
        </authorList>
    </citation>
    <scope>NUCLEOTIDE SEQUENCE [LARGE SCALE GENOMIC DNA]</scope>
    <source>
        <strain evidence="8 9">DSM 12260</strain>
    </source>
</reference>
<dbReference type="GO" id="GO:0015293">
    <property type="term" value="F:symporter activity"/>
    <property type="evidence" value="ECO:0007669"/>
    <property type="project" value="UniProtKB-KW"/>
</dbReference>
<protein>
    <submittedName>
        <fullName evidence="8">Sodium:dicarboxylate symporter</fullName>
    </submittedName>
</protein>
<dbReference type="PANTHER" id="PTHR42865:SF7">
    <property type="entry name" value="PROTON_GLUTAMATE-ASPARTATE SYMPORTER"/>
    <property type="match status" value="1"/>
</dbReference>
<evidence type="ECO:0000256" key="4">
    <source>
        <dbReference type="ARBA" id="ARBA00022692"/>
    </source>
</evidence>
<dbReference type="STRING" id="584708.Apau_2259"/>
<comment type="subcellular location">
    <subcellularLocation>
        <location evidence="1">Cell membrane</location>
        <topology evidence="1">Multi-pass membrane protein</topology>
    </subcellularLocation>
</comment>
<dbReference type="PRINTS" id="PR00173">
    <property type="entry name" value="EDTRNSPORT"/>
</dbReference>
<keyword evidence="3" id="KW-1003">Cell membrane</keyword>
<keyword evidence="4 7" id="KW-0812">Transmembrane</keyword>
<name>E3CZN6_9BACT</name>
<dbReference type="RefSeq" id="WP_006301912.1">
    <property type="nucleotide sequence ID" value="NZ_CM001022.1"/>
</dbReference>
<evidence type="ECO:0000256" key="6">
    <source>
        <dbReference type="ARBA" id="ARBA00023136"/>
    </source>
</evidence>
<dbReference type="EMBL" id="CM001022">
    <property type="protein sequence ID" value="EFQ24668.1"/>
    <property type="molecule type" value="Genomic_DNA"/>
</dbReference>
<dbReference type="SUPFAM" id="SSF118215">
    <property type="entry name" value="Proton glutamate symport protein"/>
    <property type="match status" value="1"/>
</dbReference>
<feature type="transmembrane region" description="Helical" evidence="7">
    <location>
        <begin position="178"/>
        <end position="202"/>
    </location>
</feature>
<feature type="transmembrane region" description="Helical" evidence="7">
    <location>
        <begin position="222"/>
        <end position="242"/>
    </location>
</feature>
<dbReference type="GO" id="GO:0006835">
    <property type="term" value="P:dicarboxylic acid transport"/>
    <property type="evidence" value="ECO:0007669"/>
    <property type="project" value="TreeGrafter"/>
</dbReference>
<evidence type="ECO:0000256" key="5">
    <source>
        <dbReference type="ARBA" id="ARBA00022989"/>
    </source>
</evidence>
<gene>
    <name evidence="8" type="ORF">Apau_2259</name>
</gene>
<evidence type="ECO:0000313" key="9">
    <source>
        <dbReference type="Proteomes" id="UP000005096"/>
    </source>
</evidence>
<evidence type="ECO:0000256" key="2">
    <source>
        <dbReference type="ARBA" id="ARBA00022448"/>
    </source>
</evidence>
<evidence type="ECO:0000256" key="7">
    <source>
        <dbReference type="SAM" id="Phobius"/>
    </source>
</evidence>
<dbReference type="InterPro" id="IPR001991">
    <property type="entry name" value="Na-dicarboxylate_symporter"/>
</dbReference>
<feature type="transmembrane region" description="Helical" evidence="7">
    <location>
        <begin position="12"/>
        <end position="34"/>
    </location>
</feature>
<keyword evidence="2" id="KW-0813">Transport</keyword>
<dbReference type="eggNOG" id="COG1301">
    <property type="taxonomic scope" value="Bacteria"/>
</dbReference>
<feature type="transmembrane region" description="Helical" evidence="7">
    <location>
        <begin position="80"/>
        <end position="105"/>
    </location>
</feature>
<dbReference type="PaxDb" id="584708-Apau_2259"/>
<evidence type="ECO:0000313" key="8">
    <source>
        <dbReference type="EMBL" id="EFQ24668.1"/>
    </source>
</evidence>
<dbReference type="AlphaFoldDB" id="E3CZN6"/>
<sequence length="420" mass="44637">MSEKQENSLWKAYRFPLILISSIALGCILGAHMGKDALIFKPLGDIFLNAMFMVVVPLVFTTICSAVASMSSMKRLGKVMGSMVLIFAVTGAIAAVLMVGTVVLFPPAEGTAITLTQPENLEKLNTADQVVQAITVGDFHELLSRRHMLPLILFTILFGISLQMLGERSRPIAQGISILADATLKMVQIIMYYAPVGLAAYFATLVGDFGPNLLGAYFRSMVVYHVVTLAYFFVAFTVYSWLATGGRGTGIFWKNIVTPALTALGTGSSTATLPVNLAAAARMGIPQDIREVVLPIGATAHMEGSCLSGILKIAFLFGIFHMPFAGLGTFASAILVAVLSGVVLSGIPGGGLVGEMLIVSLYGFPPEAFPIVATLGFLVDPAATMVNATGDTCSALMVSRMVEGKGWFQRFYKPQDDPTA</sequence>
<dbReference type="InterPro" id="IPR036458">
    <property type="entry name" value="Na:dicarbo_symporter_sf"/>
</dbReference>
<keyword evidence="9" id="KW-1185">Reference proteome</keyword>
<dbReference type="Gene3D" id="1.10.3860.10">
    <property type="entry name" value="Sodium:dicarboxylate symporter"/>
    <property type="match status" value="1"/>
</dbReference>
<evidence type="ECO:0000256" key="1">
    <source>
        <dbReference type="ARBA" id="ARBA00004651"/>
    </source>
</evidence>
<proteinExistence type="predicted"/>
<dbReference type="PANTHER" id="PTHR42865">
    <property type="entry name" value="PROTON/GLUTAMATE-ASPARTATE SYMPORTER"/>
    <property type="match status" value="1"/>
</dbReference>
<dbReference type="PROSITE" id="PS51257">
    <property type="entry name" value="PROKAR_LIPOPROTEIN"/>
    <property type="match status" value="1"/>
</dbReference>
<dbReference type="HOGENOM" id="CLU_019375_7_2_0"/>
<feature type="transmembrane region" description="Helical" evidence="7">
    <location>
        <begin position="330"/>
        <end position="353"/>
    </location>
</feature>
<keyword evidence="6 7" id="KW-0472">Membrane</keyword>
<dbReference type="Proteomes" id="UP000005096">
    <property type="component" value="Chromosome"/>
</dbReference>
<keyword evidence="5 7" id="KW-1133">Transmembrane helix</keyword>
<dbReference type="Pfam" id="PF00375">
    <property type="entry name" value="SDF"/>
    <property type="match status" value="1"/>
</dbReference>
<dbReference type="GO" id="GO:0005886">
    <property type="term" value="C:plasma membrane"/>
    <property type="evidence" value="ECO:0007669"/>
    <property type="project" value="UniProtKB-SubCell"/>
</dbReference>
<organism evidence="8 9">
    <name type="scientific">Aminomonas paucivorans DSM 12260</name>
    <dbReference type="NCBI Taxonomy" id="584708"/>
    <lineage>
        <taxon>Bacteria</taxon>
        <taxon>Thermotogati</taxon>
        <taxon>Synergistota</taxon>
        <taxon>Synergistia</taxon>
        <taxon>Synergistales</taxon>
        <taxon>Synergistaceae</taxon>
        <taxon>Aminomonas</taxon>
    </lineage>
</organism>
<dbReference type="OrthoDB" id="9768885at2"/>